<sequence length="378" mass="41708">MLELLGSKRVRVGGDEEDSSAVNRHSRPKKLVPARRLGLKNRQQVRCSQQVVHSSSSGDEYEDNPETGERRKRVGFLFRTAPRPLLPNLLTKDDQWKLEGCSVQKRGRRAERAAGLVLGEFAGLLDSLATERSRCSRLQKRGRGLEQDLERAKARITDAVVAEQVTTLQATVDGSAGRLAELSKEGELMKAGMVSLQEANASLGEKLTLSEVARSEYEGVAKSLGKENDELRAKLAAVPSKEAVIAEYRESDVFKRAIVDARVARVEAYRGSEDFDSEMKSAVKRGVAVFKDSAEYADEMQRVRESAVDNYRSSIAFKQAVGAEAGKMSRQVVECCREFLKDDLQRPTQDFGGFFVAHVRRQRDGAPNAGGDASVSDK</sequence>
<gene>
    <name evidence="2" type="ORF">DCAR_0102277</name>
</gene>
<dbReference type="EMBL" id="CP093343">
    <property type="protein sequence ID" value="WOG83103.1"/>
    <property type="molecule type" value="Genomic_DNA"/>
</dbReference>
<evidence type="ECO:0000313" key="3">
    <source>
        <dbReference type="Proteomes" id="UP000077755"/>
    </source>
</evidence>
<dbReference type="Proteomes" id="UP000077755">
    <property type="component" value="Chromosome 1"/>
</dbReference>
<dbReference type="AlphaFoldDB" id="A0AAF0W7J1"/>
<protein>
    <submittedName>
        <fullName evidence="2">Uncharacterized protein</fullName>
    </submittedName>
</protein>
<keyword evidence="3" id="KW-1185">Reference proteome</keyword>
<reference evidence="2" key="1">
    <citation type="journal article" date="2016" name="Nat. Genet.">
        <title>A high-quality carrot genome assembly provides new insights into carotenoid accumulation and asterid genome evolution.</title>
        <authorList>
            <person name="Iorizzo M."/>
            <person name="Ellison S."/>
            <person name="Senalik D."/>
            <person name="Zeng P."/>
            <person name="Satapoomin P."/>
            <person name="Huang J."/>
            <person name="Bowman M."/>
            <person name="Iovene M."/>
            <person name="Sanseverino W."/>
            <person name="Cavagnaro P."/>
            <person name="Yildiz M."/>
            <person name="Macko-Podgorni A."/>
            <person name="Moranska E."/>
            <person name="Grzebelus E."/>
            <person name="Grzebelus D."/>
            <person name="Ashrafi H."/>
            <person name="Zheng Z."/>
            <person name="Cheng S."/>
            <person name="Spooner D."/>
            <person name="Van Deynze A."/>
            <person name="Simon P."/>
        </authorList>
    </citation>
    <scope>NUCLEOTIDE SEQUENCE</scope>
    <source>
        <tissue evidence="2">Leaf</tissue>
    </source>
</reference>
<organism evidence="2 3">
    <name type="scientific">Daucus carota subsp. sativus</name>
    <name type="common">Carrot</name>
    <dbReference type="NCBI Taxonomy" id="79200"/>
    <lineage>
        <taxon>Eukaryota</taxon>
        <taxon>Viridiplantae</taxon>
        <taxon>Streptophyta</taxon>
        <taxon>Embryophyta</taxon>
        <taxon>Tracheophyta</taxon>
        <taxon>Spermatophyta</taxon>
        <taxon>Magnoliopsida</taxon>
        <taxon>eudicotyledons</taxon>
        <taxon>Gunneridae</taxon>
        <taxon>Pentapetalae</taxon>
        <taxon>asterids</taxon>
        <taxon>campanulids</taxon>
        <taxon>Apiales</taxon>
        <taxon>Apiaceae</taxon>
        <taxon>Apioideae</taxon>
        <taxon>Scandiceae</taxon>
        <taxon>Daucinae</taxon>
        <taxon>Daucus</taxon>
        <taxon>Daucus sect. Daucus</taxon>
    </lineage>
</organism>
<proteinExistence type="predicted"/>
<feature type="compositionally biased region" description="Basic residues" evidence="1">
    <location>
        <begin position="24"/>
        <end position="39"/>
    </location>
</feature>
<dbReference type="KEGG" id="dcr:108197389"/>
<evidence type="ECO:0000313" key="2">
    <source>
        <dbReference type="EMBL" id="WOG83103.1"/>
    </source>
</evidence>
<reference evidence="2" key="2">
    <citation type="submission" date="2022-03" db="EMBL/GenBank/DDBJ databases">
        <title>Draft title - Genomic analysis of global carrot germplasm unveils the trajectory of domestication and the origin of high carotenoid orange carrot.</title>
        <authorList>
            <person name="Iorizzo M."/>
            <person name="Ellison S."/>
            <person name="Senalik D."/>
            <person name="Macko-Podgorni A."/>
            <person name="Grzebelus D."/>
            <person name="Bostan H."/>
            <person name="Rolling W."/>
            <person name="Curaba J."/>
            <person name="Simon P."/>
        </authorList>
    </citation>
    <scope>NUCLEOTIDE SEQUENCE</scope>
    <source>
        <tissue evidence="2">Leaf</tissue>
    </source>
</reference>
<name>A0AAF0W7J1_DAUCS</name>
<feature type="region of interest" description="Disordered" evidence="1">
    <location>
        <begin position="1"/>
        <end position="68"/>
    </location>
</feature>
<accession>A0AAF0W7J1</accession>
<feature type="compositionally biased region" description="Polar residues" evidence="1">
    <location>
        <begin position="41"/>
        <end position="58"/>
    </location>
</feature>
<evidence type="ECO:0000256" key="1">
    <source>
        <dbReference type="SAM" id="MobiDB-lite"/>
    </source>
</evidence>